<feature type="transmembrane region" description="Helical" evidence="1">
    <location>
        <begin position="65"/>
        <end position="90"/>
    </location>
</feature>
<dbReference type="STRING" id="67855.RO21_01860"/>
<dbReference type="PANTHER" id="PTHR34980">
    <property type="entry name" value="INNER MEMBRANE PROTEIN-RELATED-RELATED"/>
    <property type="match status" value="1"/>
</dbReference>
<evidence type="ECO:0000313" key="2">
    <source>
        <dbReference type="EMBL" id="KMK52231.1"/>
    </source>
</evidence>
<keyword evidence="1" id="KW-1133">Transmembrane helix</keyword>
<evidence type="ECO:0000256" key="1">
    <source>
        <dbReference type="SAM" id="Phobius"/>
    </source>
</evidence>
<name>A0A0J5P7L5_9PAST</name>
<keyword evidence="1" id="KW-0812">Transmembrane</keyword>
<dbReference type="InterPro" id="IPR008523">
    <property type="entry name" value="DUF805"/>
</dbReference>
<dbReference type="PANTHER" id="PTHR34980:SF2">
    <property type="entry name" value="INNER MEMBRANE PROTEIN YHAH-RELATED"/>
    <property type="match status" value="1"/>
</dbReference>
<evidence type="ECO:0000313" key="3">
    <source>
        <dbReference type="Proteomes" id="UP000036270"/>
    </source>
</evidence>
<feature type="transmembrane region" description="Helical" evidence="1">
    <location>
        <begin position="151"/>
        <end position="174"/>
    </location>
</feature>
<keyword evidence="3" id="KW-1185">Reference proteome</keyword>
<reference evidence="2 3" key="1">
    <citation type="submission" date="2014-12" db="EMBL/GenBank/DDBJ databases">
        <title>Reclassification of Actinobacillus muris as Muribacter muris.</title>
        <authorList>
            <person name="Christensen H."/>
            <person name="Nicklas W."/>
            <person name="Bisgaard M."/>
        </authorList>
    </citation>
    <scope>NUCLEOTIDE SEQUENCE [LARGE SCALE GENOMIC DNA]</scope>
    <source>
        <strain evidence="2 3">Ackerman80-443D</strain>
    </source>
</reference>
<gene>
    <name evidence="2" type="ORF">RO21_01860</name>
</gene>
<dbReference type="RefSeq" id="WP_047976101.1">
    <property type="nucleotide sequence ID" value="NZ_JWIZ01000009.1"/>
</dbReference>
<dbReference type="Proteomes" id="UP000036270">
    <property type="component" value="Unassembled WGS sequence"/>
</dbReference>
<feature type="transmembrane region" description="Helical" evidence="1">
    <location>
        <begin position="25"/>
        <end position="53"/>
    </location>
</feature>
<sequence length="207" mass="23467">MKWFIHALKNTFNYQGRARRAEYGWFILTNILLQLGFQFVFMLIAALFSLNLFSTSPNLSETSFIGMWVIMALIGIALFAYVIVISLATFSLNARRLHDLGWSGWWQLAAYLPPLLISIAGSVFITSYLELVPPNLAHIDETQMREIGSTIAYTNLIILCSLLFIFVFHGILLLKDGQRFTNRYGPDPKAVENTVSEQQTPPLVQSQ</sequence>
<comment type="caution">
    <text evidence="2">The sequence shown here is derived from an EMBL/GenBank/DDBJ whole genome shotgun (WGS) entry which is preliminary data.</text>
</comment>
<protein>
    <recommendedName>
        <fullName evidence="4">DUF805 domain-containing protein</fullName>
    </recommendedName>
</protein>
<proteinExistence type="predicted"/>
<dbReference type="EMBL" id="JWIZ01000009">
    <property type="protein sequence ID" value="KMK52231.1"/>
    <property type="molecule type" value="Genomic_DNA"/>
</dbReference>
<evidence type="ECO:0008006" key="4">
    <source>
        <dbReference type="Google" id="ProtNLM"/>
    </source>
</evidence>
<feature type="transmembrane region" description="Helical" evidence="1">
    <location>
        <begin position="111"/>
        <end position="131"/>
    </location>
</feature>
<dbReference type="Pfam" id="PF05656">
    <property type="entry name" value="DUF805"/>
    <property type="match status" value="1"/>
</dbReference>
<dbReference type="GO" id="GO:0005886">
    <property type="term" value="C:plasma membrane"/>
    <property type="evidence" value="ECO:0007669"/>
    <property type="project" value="TreeGrafter"/>
</dbReference>
<accession>A0A0J5P7L5</accession>
<dbReference type="PATRIC" id="fig|67855.3.peg.2478"/>
<keyword evidence="1" id="KW-0472">Membrane</keyword>
<organism evidence="2 3">
    <name type="scientific">Muribacter muris</name>
    <dbReference type="NCBI Taxonomy" id="67855"/>
    <lineage>
        <taxon>Bacteria</taxon>
        <taxon>Pseudomonadati</taxon>
        <taxon>Pseudomonadota</taxon>
        <taxon>Gammaproteobacteria</taxon>
        <taxon>Pasteurellales</taxon>
        <taxon>Pasteurellaceae</taxon>
        <taxon>Muribacter</taxon>
    </lineage>
</organism>
<dbReference type="AlphaFoldDB" id="A0A0J5P7L5"/>